<evidence type="ECO:0000313" key="3">
    <source>
        <dbReference type="Proteomes" id="UP001321344"/>
    </source>
</evidence>
<dbReference type="Proteomes" id="UP001321344">
    <property type="component" value="Unassembled WGS sequence"/>
</dbReference>
<dbReference type="InterPro" id="IPR003830">
    <property type="entry name" value="ComA_synth"/>
</dbReference>
<dbReference type="RefSeq" id="WP_223142957.1">
    <property type="nucleotide sequence ID" value="NZ_CBCSDE010000003.1"/>
</dbReference>
<evidence type="ECO:0000256" key="1">
    <source>
        <dbReference type="ARBA" id="ARBA00010424"/>
    </source>
</evidence>
<dbReference type="EMBL" id="JARJOW010000004">
    <property type="protein sequence ID" value="MDF5690598.1"/>
    <property type="molecule type" value="Genomic_DNA"/>
</dbReference>
<dbReference type="InterPro" id="IPR013785">
    <property type="entry name" value="Aldolase_TIM"/>
</dbReference>
<sequence length="253" mass="28646">MNYNLSQIPERFEKPRQKGLTMVMDKGLSLRQVEDFLEVAGSYTDLVKLGWATSYVTPNLKEKLAIYKSAGIPVYFGGTLFEAFYIRGEVDEYRRVLDQYGMEYAEISDGSVEMNSDVKCEYIRQLSQQVTVLSEVGSKDEAKIIPPYKWIKLMRMELEAGAWKVIGEAREGGNVGLFRSSGEVRQGLVEEILTEIPEESIIWEAPQKSQQVWFVKLVGANVNVGNIAPNEVISLETIRLGLRGDTFDHFLTK</sequence>
<reference evidence="2 3" key="1">
    <citation type="submission" date="2023-03" db="EMBL/GenBank/DDBJ databases">
        <title>Genome sequencing of Aquirufa.</title>
        <authorList>
            <person name="Pitt A."/>
            <person name="Hahn M.W."/>
        </authorList>
    </citation>
    <scope>NUCLEOTIDE SEQUENCE [LARGE SCALE GENOMIC DNA]</scope>
    <source>
        <strain evidence="2 3">WAEICH-18A</strain>
    </source>
</reference>
<proteinExistence type="inferred from homology"/>
<dbReference type="PANTHER" id="PTHR48413:SF1">
    <property type="entry name" value="PROTEIN HEAT-STRESS-ASSOCIATED 32"/>
    <property type="match status" value="1"/>
</dbReference>
<organism evidence="2 3">
    <name type="scientific">Aquirufa aurantiipilula</name>
    <dbReference type="NCBI Taxonomy" id="2696561"/>
    <lineage>
        <taxon>Bacteria</taxon>
        <taxon>Pseudomonadati</taxon>
        <taxon>Bacteroidota</taxon>
        <taxon>Cytophagia</taxon>
        <taxon>Cytophagales</taxon>
        <taxon>Flectobacillaceae</taxon>
        <taxon>Aquirufa</taxon>
    </lineage>
</organism>
<accession>A0ABT6BNQ1</accession>
<comment type="caution">
    <text evidence="2">The sequence shown here is derived from an EMBL/GenBank/DDBJ whole genome shotgun (WGS) entry which is preliminary data.</text>
</comment>
<dbReference type="Pfam" id="PF02679">
    <property type="entry name" value="ComA"/>
    <property type="match status" value="1"/>
</dbReference>
<keyword evidence="3" id="KW-1185">Reference proteome</keyword>
<protein>
    <submittedName>
        <fullName evidence="2">Phosphosulfolactate synthase</fullName>
    </submittedName>
</protein>
<dbReference type="SUPFAM" id="SSF102110">
    <property type="entry name" value="(2r)-phospho-3-sulfolactate synthase ComA"/>
    <property type="match status" value="1"/>
</dbReference>
<dbReference type="PANTHER" id="PTHR48413">
    <property type="match status" value="1"/>
</dbReference>
<name>A0ABT6BNQ1_9BACT</name>
<evidence type="ECO:0000313" key="2">
    <source>
        <dbReference type="EMBL" id="MDF5690598.1"/>
    </source>
</evidence>
<gene>
    <name evidence="2" type="ORF">PQG43_06950</name>
</gene>
<dbReference type="Gene3D" id="3.20.20.70">
    <property type="entry name" value="Aldolase class I"/>
    <property type="match status" value="1"/>
</dbReference>
<dbReference type="InterPro" id="IPR036112">
    <property type="entry name" value="ComA_synth_sf"/>
</dbReference>
<comment type="similarity">
    <text evidence="1">Belongs to the phosphosulfolactate synthase family.</text>
</comment>